<name>A0A484KGU9_9ASTE</name>
<evidence type="ECO:0000313" key="1">
    <source>
        <dbReference type="EMBL" id="VFQ65161.1"/>
    </source>
</evidence>
<accession>A0A484KGU9</accession>
<dbReference type="AlphaFoldDB" id="A0A484KGU9"/>
<keyword evidence="2" id="KW-1185">Reference proteome</keyword>
<dbReference type="EMBL" id="OOIL02000450">
    <property type="protein sequence ID" value="VFQ65161.1"/>
    <property type="molecule type" value="Genomic_DNA"/>
</dbReference>
<reference evidence="1 2" key="1">
    <citation type="submission" date="2018-04" db="EMBL/GenBank/DDBJ databases">
        <authorList>
            <person name="Vogel A."/>
        </authorList>
    </citation>
    <scope>NUCLEOTIDE SEQUENCE [LARGE SCALE GENOMIC DNA]</scope>
</reference>
<organism evidence="1 2">
    <name type="scientific">Cuscuta campestris</name>
    <dbReference type="NCBI Taxonomy" id="132261"/>
    <lineage>
        <taxon>Eukaryota</taxon>
        <taxon>Viridiplantae</taxon>
        <taxon>Streptophyta</taxon>
        <taxon>Embryophyta</taxon>
        <taxon>Tracheophyta</taxon>
        <taxon>Spermatophyta</taxon>
        <taxon>Magnoliopsida</taxon>
        <taxon>eudicotyledons</taxon>
        <taxon>Gunneridae</taxon>
        <taxon>Pentapetalae</taxon>
        <taxon>asterids</taxon>
        <taxon>lamiids</taxon>
        <taxon>Solanales</taxon>
        <taxon>Convolvulaceae</taxon>
        <taxon>Cuscuteae</taxon>
        <taxon>Cuscuta</taxon>
        <taxon>Cuscuta subgen. Grammica</taxon>
        <taxon>Cuscuta sect. Cleistogrammica</taxon>
    </lineage>
</organism>
<protein>
    <submittedName>
        <fullName evidence="1">Uncharacterized protein</fullName>
    </submittedName>
</protein>
<gene>
    <name evidence="1" type="ORF">CCAM_LOCUS6937</name>
</gene>
<dbReference type="Proteomes" id="UP000595140">
    <property type="component" value="Unassembled WGS sequence"/>
</dbReference>
<proteinExistence type="predicted"/>
<sequence>MRPSTSALLPLIPAFRMSANGTGTAAALTLPTASAANLTVPTASAATVTTSAATVTATATTVGAKCFNLINIHGGNEQKDECGDEFFIT</sequence>
<evidence type="ECO:0000313" key="2">
    <source>
        <dbReference type="Proteomes" id="UP000595140"/>
    </source>
</evidence>